<keyword evidence="4" id="KW-0479">Metal-binding</keyword>
<evidence type="ECO:0000313" key="12">
    <source>
        <dbReference type="Proteomes" id="UP001642260"/>
    </source>
</evidence>
<dbReference type="FunFam" id="3.30.40.10:FF:000022">
    <property type="entry name" value="E3 ubiquitin-protein ligase RING1-like"/>
    <property type="match status" value="1"/>
</dbReference>
<comment type="catalytic activity">
    <reaction evidence="1">
        <text>S-ubiquitinyl-[E2 ubiquitin-conjugating enzyme]-L-cysteine + [acceptor protein]-L-lysine = [E2 ubiquitin-conjugating enzyme]-L-cysteine + N(6)-ubiquitinyl-[acceptor protein]-L-lysine.</text>
        <dbReference type="EC" id="2.3.2.27"/>
    </reaction>
</comment>
<dbReference type="PANTHER" id="PTHR15710:SF22">
    <property type="entry name" value="RING-TYPE E3 UBIQUITIN TRANSFERASE"/>
    <property type="match status" value="1"/>
</dbReference>
<dbReference type="PROSITE" id="PS50089">
    <property type="entry name" value="ZF_RING_2"/>
    <property type="match status" value="1"/>
</dbReference>
<sequence>MEETMAARYWCHMCSQMVNPITESEIKCPFCQSGFVEEMSGNGTGGGGLRDVQDPETEFGTDRAMSLWAPILLGMMSSPRRRRRFRRAEFGEEEDNEENDEDVSNNVDRRHHHHHHRARRHGGEIDLDREFESLLRRRRRSSGNILQLLQGIRAGIASEYESSDNNNDRVIMINPYNQSLVVRGSSDQTQTHPALTSLGDYFIGPGLDLLLQHLAENDPNRQGTPPARKEVVEALPTVKITEALLQCSVCLDEFERGVEAKEMPCKHKFHVKCIVPWLELHSSCPVCRFELPSGNGDGDDESKVETERGTGTRSVPESSNREVVVENVGSVERGREDEGRSGNGRRFSIPWPFSGFFSSSSSSSPSSSGTSQSGENNVYSRSYGSSR</sequence>
<dbReference type="InterPro" id="IPR001841">
    <property type="entry name" value="Znf_RING"/>
</dbReference>
<keyword evidence="12" id="KW-1185">Reference proteome</keyword>
<evidence type="ECO:0000256" key="1">
    <source>
        <dbReference type="ARBA" id="ARBA00000900"/>
    </source>
</evidence>
<evidence type="ECO:0000256" key="9">
    <source>
        <dbReference type="SAM" id="MobiDB-lite"/>
    </source>
</evidence>
<keyword evidence="7" id="KW-0862">Zinc</keyword>
<organism evidence="11 12">
    <name type="scientific">Eruca vesicaria subsp. sativa</name>
    <name type="common">Garden rocket</name>
    <name type="synonym">Eruca sativa</name>
    <dbReference type="NCBI Taxonomy" id="29727"/>
    <lineage>
        <taxon>Eukaryota</taxon>
        <taxon>Viridiplantae</taxon>
        <taxon>Streptophyta</taxon>
        <taxon>Embryophyta</taxon>
        <taxon>Tracheophyta</taxon>
        <taxon>Spermatophyta</taxon>
        <taxon>Magnoliopsida</taxon>
        <taxon>eudicotyledons</taxon>
        <taxon>Gunneridae</taxon>
        <taxon>Pentapetalae</taxon>
        <taxon>rosids</taxon>
        <taxon>malvids</taxon>
        <taxon>Brassicales</taxon>
        <taxon>Brassicaceae</taxon>
        <taxon>Brassiceae</taxon>
        <taxon>Eruca</taxon>
    </lineage>
</organism>
<dbReference type="GO" id="GO:0008270">
    <property type="term" value="F:zinc ion binding"/>
    <property type="evidence" value="ECO:0007669"/>
    <property type="project" value="UniProtKB-KW"/>
</dbReference>
<dbReference type="Pfam" id="PF13639">
    <property type="entry name" value="zf-RING_2"/>
    <property type="match status" value="1"/>
</dbReference>
<feature type="region of interest" description="Disordered" evidence="9">
    <location>
        <begin position="291"/>
        <end position="387"/>
    </location>
</feature>
<dbReference type="SMART" id="SM00184">
    <property type="entry name" value="RING"/>
    <property type="match status" value="1"/>
</dbReference>
<dbReference type="EMBL" id="CAKOAT010469598">
    <property type="protein sequence ID" value="CAH8377194.1"/>
    <property type="molecule type" value="Genomic_DNA"/>
</dbReference>
<keyword evidence="6" id="KW-0833">Ubl conjugation pathway</keyword>
<feature type="compositionally biased region" description="Polar residues" evidence="9">
    <location>
        <begin position="375"/>
        <end position="387"/>
    </location>
</feature>
<dbReference type="SUPFAM" id="SSF57850">
    <property type="entry name" value="RING/U-box"/>
    <property type="match status" value="1"/>
</dbReference>
<feature type="compositionally biased region" description="Basic residues" evidence="9">
    <location>
        <begin position="109"/>
        <end position="120"/>
    </location>
</feature>
<dbReference type="CDD" id="cd16454">
    <property type="entry name" value="RING-H2_PA-TM-RING"/>
    <property type="match status" value="1"/>
</dbReference>
<keyword evidence="5 8" id="KW-0863">Zinc-finger</keyword>
<keyword evidence="3" id="KW-0808">Transferase</keyword>
<accession>A0ABC8L6D1</accession>
<feature type="domain" description="RING-type" evidence="10">
    <location>
        <begin position="247"/>
        <end position="288"/>
    </location>
</feature>
<dbReference type="GO" id="GO:0061630">
    <property type="term" value="F:ubiquitin protein ligase activity"/>
    <property type="evidence" value="ECO:0007669"/>
    <property type="project" value="UniProtKB-EC"/>
</dbReference>
<evidence type="ECO:0000259" key="10">
    <source>
        <dbReference type="PROSITE" id="PS50089"/>
    </source>
</evidence>
<dbReference type="InterPro" id="IPR039525">
    <property type="entry name" value="RNF126-like_zinc-ribbon"/>
</dbReference>
<name>A0ABC8L6D1_ERUVS</name>
<comment type="caution">
    <text evidence="11">The sequence shown here is derived from an EMBL/GenBank/DDBJ whole genome shotgun (WGS) entry which is preliminary data.</text>
</comment>
<proteinExistence type="predicted"/>
<gene>
    <name evidence="11" type="ORF">ERUC_LOCUS32505</name>
</gene>
<dbReference type="EC" id="2.3.2.27" evidence="2"/>
<evidence type="ECO:0000256" key="3">
    <source>
        <dbReference type="ARBA" id="ARBA00022679"/>
    </source>
</evidence>
<feature type="compositionally biased region" description="Basic and acidic residues" evidence="9">
    <location>
        <begin position="301"/>
        <end position="310"/>
    </location>
</feature>
<protein>
    <recommendedName>
        <fullName evidence="2">RING-type E3 ubiquitin transferase</fullName>
        <ecNumber evidence="2">2.3.2.27</ecNumber>
    </recommendedName>
</protein>
<evidence type="ECO:0000256" key="4">
    <source>
        <dbReference type="ARBA" id="ARBA00022723"/>
    </source>
</evidence>
<evidence type="ECO:0000256" key="6">
    <source>
        <dbReference type="ARBA" id="ARBA00022786"/>
    </source>
</evidence>
<feature type="region of interest" description="Disordered" evidence="9">
    <location>
        <begin position="91"/>
        <end position="121"/>
    </location>
</feature>
<feature type="compositionally biased region" description="Acidic residues" evidence="9">
    <location>
        <begin position="91"/>
        <end position="103"/>
    </location>
</feature>
<feature type="compositionally biased region" description="Low complexity" evidence="9">
    <location>
        <begin position="348"/>
        <end position="374"/>
    </location>
</feature>
<reference evidence="11 12" key="1">
    <citation type="submission" date="2022-03" db="EMBL/GenBank/DDBJ databases">
        <authorList>
            <person name="Macdonald S."/>
            <person name="Ahmed S."/>
            <person name="Newling K."/>
        </authorList>
    </citation>
    <scope>NUCLEOTIDE SEQUENCE [LARGE SCALE GENOMIC DNA]</scope>
</reference>
<dbReference type="Pfam" id="PF14369">
    <property type="entry name" value="Zn_ribbon_19"/>
    <property type="match status" value="1"/>
</dbReference>
<evidence type="ECO:0000256" key="7">
    <source>
        <dbReference type="ARBA" id="ARBA00022833"/>
    </source>
</evidence>
<evidence type="ECO:0000256" key="5">
    <source>
        <dbReference type="ARBA" id="ARBA00022771"/>
    </source>
</evidence>
<evidence type="ECO:0000313" key="11">
    <source>
        <dbReference type="EMBL" id="CAH8377194.1"/>
    </source>
</evidence>
<dbReference type="InterPro" id="IPR013083">
    <property type="entry name" value="Znf_RING/FYVE/PHD"/>
</dbReference>
<dbReference type="PANTHER" id="PTHR15710">
    <property type="entry name" value="E3 UBIQUITIN-PROTEIN LIGASE PRAJA"/>
    <property type="match status" value="1"/>
</dbReference>
<dbReference type="Gene3D" id="3.30.40.10">
    <property type="entry name" value="Zinc/RING finger domain, C3HC4 (zinc finger)"/>
    <property type="match status" value="1"/>
</dbReference>
<dbReference type="AlphaFoldDB" id="A0ABC8L6D1"/>
<evidence type="ECO:0000256" key="2">
    <source>
        <dbReference type="ARBA" id="ARBA00012483"/>
    </source>
</evidence>
<evidence type="ECO:0000256" key="8">
    <source>
        <dbReference type="PROSITE-ProRule" id="PRU00175"/>
    </source>
</evidence>
<dbReference type="Proteomes" id="UP001642260">
    <property type="component" value="Unassembled WGS sequence"/>
</dbReference>